<evidence type="ECO:0000256" key="1">
    <source>
        <dbReference type="SAM" id="MobiDB-lite"/>
    </source>
</evidence>
<comment type="caution">
    <text evidence="2">The sequence shown here is derived from an EMBL/GenBank/DDBJ whole genome shotgun (WGS) entry which is preliminary data.</text>
</comment>
<evidence type="ECO:0000313" key="2">
    <source>
        <dbReference type="EMBL" id="GAA2020970.1"/>
    </source>
</evidence>
<dbReference type="Proteomes" id="UP001500751">
    <property type="component" value="Unassembled WGS sequence"/>
</dbReference>
<dbReference type="EMBL" id="BAAAQN010000007">
    <property type="protein sequence ID" value="GAA2020970.1"/>
    <property type="molecule type" value="Genomic_DNA"/>
</dbReference>
<keyword evidence="3" id="KW-1185">Reference proteome</keyword>
<gene>
    <name evidence="2" type="ORF">GCM10009839_17260</name>
</gene>
<accession>A0ABN2TUS9</accession>
<name>A0ABN2TUS9_9ACTN</name>
<sequence>MTIGADAATAPLSVPAAAERVLELTQVARPADLPSILGALTATELAAGVARLGRRLPEPVVDHVIEHGPPGARRALAWQLRLPLRHAGVLGYDTARRKLLRLADPEVDRALFGRLDQAGVNWVRAAILRDRTGSDGAAIVPPDLRARLVDFLGTAVLPRSPEDLANTDTGDPDFELLRVLAGARDPGLAIPAARILGLPGPLPARAAGWRDQTWVHGWDRPGVGSRAWSVDWEEILELAAGHRDVAGDRGRFLGQVKGLDEAAAREDVPEDVRQRLLARYPPAAWHAGAPDVSTLRRIPAALKALEPRWGEGVSAEPEFRYAIRLLIIRGLSLGTLTAAEVLEHAVPAGAVLDLAWRSGDGVLAAARGRADLAAELRQRLRDRIGEDPWLWDALMVRSFLWSGTVAELVDLVADLGPDHAMPPAEQAVDGDSANVLLAFAPRAIAENFGGADDALSPEQVFLLRRRPLAPGLVERALEPDAGPDALPALLGNPATPTSALLRLLEQPADPVETRLSLLSRCRDADIRYAALEELERQGVPWAQLRNVVKNLGESAVYHLVDAAPTAERLHFLLRKLGRYLGPDTLALLYGRLAEQAGPEPVWDVAAFLAGGVQEVDPAVRASMLGADAEPLRQAAEAAAARELPGVTALDPRTDPSPHPDDPASWPLEEAVRRGLDGRPDRWRAAVRRLMVAGELDYQDLVALVDAVAAAGEEP</sequence>
<reference evidence="2 3" key="1">
    <citation type="journal article" date="2019" name="Int. J. Syst. Evol. Microbiol.">
        <title>The Global Catalogue of Microorganisms (GCM) 10K type strain sequencing project: providing services to taxonomists for standard genome sequencing and annotation.</title>
        <authorList>
            <consortium name="The Broad Institute Genomics Platform"/>
            <consortium name="The Broad Institute Genome Sequencing Center for Infectious Disease"/>
            <person name="Wu L."/>
            <person name="Ma J."/>
        </authorList>
    </citation>
    <scope>NUCLEOTIDE SEQUENCE [LARGE SCALE GENOMIC DNA]</scope>
    <source>
        <strain evidence="2 3">JCM 16014</strain>
    </source>
</reference>
<protein>
    <submittedName>
        <fullName evidence="2">Uncharacterized protein</fullName>
    </submittedName>
</protein>
<evidence type="ECO:0000313" key="3">
    <source>
        <dbReference type="Proteomes" id="UP001500751"/>
    </source>
</evidence>
<proteinExistence type="predicted"/>
<dbReference type="RefSeq" id="WP_344664983.1">
    <property type="nucleotide sequence ID" value="NZ_BAAAQN010000007.1"/>
</dbReference>
<organism evidence="2 3">
    <name type="scientific">Catenulispora yoronensis</name>
    <dbReference type="NCBI Taxonomy" id="450799"/>
    <lineage>
        <taxon>Bacteria</taxon>
        <taxon>Bacillati</taxon>
        <taxon>Actinomycetota</taxon>
        <taxon>Actinomycetes</taxon>
        <taxon>Catenulisporales</taxon>
        <taxon>Catenulisporaceae</taxon>
        <taxon>Catenulispora</taxon>
    </lineage>
</organism>
<feature type="region of interest" description="Disordered" evidence="1">
    <location>
        <begin position="645"/>
        <end position="665"/>
    </location>
</feature>
<feature type="compositionally biased region" description="Basic and acidic residues" evidence="1">
    <location>
        <begin position="651"/>
        <end position="661"/>
    </location>
</feature>